<dbReference type="RefSeq" id="WP_055284106.1">
    <property type="nucleotide sequence ID" value="NZ_CZAY01000019.1"/>
</dbReference>
<sequence>MRINNREELEKEGLFIITDIEDGLLDKRIKDFIKEKAKIFNDERVEEAIKKNILNDVKDISRNENNNSQGVWHQIFHKLIPDNESLQQHLQQRITGNTCRLTELLDLYLGEVEFLYFEIAQMIIYNLKRLERMEEYKVDLEITDDVEALEELIEYIDIGKGDYRKIDEMHTNDKEADAKAKNIMDNLIPDMKRLRDKYLGKKQKVYFLPIQEDNIIRLESYFREVNFFVLANERFMNFITHADDGIKIDDLKKIVQNLNDTGNDFQYIWEKITNLNVDILLAELFGNLSAQETDKEFRRIIGENKVIRNMITNIRDMPNLFIRLLFVKSIIRCAVENPQCLCKANIQCLNNYLRIRNIQYTELMQNIMKYAVVYRKEAESDGKRIRQKWIAELEKEFPMQRFFWWRISQNIQVVYGIEEEKREIYVACNNNRINAADINREIIQPTGDNKWLEFERVNKVCFEKDLDYLKKTFILQAIKEQMENEQEKFIENILPRIMNDWEISVIDRMDEDDPNIICTEIYEAEEKESLQEEEKRTYLKQMVESWLVSEQHSVMIEKFPVEKDKRRFQCLELLMKSWE</sequence>
<proteinExistence type="predicted"/>
<name>A0A174SJA2_9FIRM</name>
<accession>A0A174SJA2</accession>
<dbReference type="GeneID" id="96229688"/>
<gene>
    <name evidence="1" type="ORF">ERS852526_02409</name>
</gene>
<organism evidence="1 2">
    <name type="scientific">Dorea longicatena</name>
    <dbReference type="NCBI Taxonomy" id="88431"/>
    <lineage>
        <taxon>Bacteria</taxon>
        <taxon>Bacillati</taxon>
        <taxon>Bacillota</taxon>
        <taxon>Clostridia</taxon>
        <taxon>Lachnospirales</taxon>
        <taxon>Lachnospiraceae</taxon>
        <taxon>Dorea</taxon>
    </lineage>
</organism>
<protein>
    <submittedName>
        <fullName evidence="1">Uncharacterized protein</fullName>
    </submittedName>
</protein>
<reference evidence="1 2" key="1">
    <citation type="submission" date="2015-09" db="EMBL/GenBank/DDBJ databases">
        <authorList>
            <consortium name="Pathogen Informatics"/>
        </authorList>
    </citation>
    <scope>NUCLEOTIDE SEQUENCE [LARGE SCALE GENOMIC DNA]</scope>
    <source>
        <strain evidence="1 2">2789STDY5834914</strain>
    </source>
</reference>
<evidence type="ECO:0000313" key="1">
    <source>
        <dbReference type="EMBL" id="CUP95525.1"/>
    </source>
</evidence>
<dbReference type="EMBL" id="CZAY01000019">
    <property type="protein sequence ID" value="CUP95525.1"/>
    <property type="molecule type" value="Genomic_DNA"/>
</dbReference>
<dbReference type="AlphaFoldDB" id="A0A174SJA2"/>
<evidence type="ECO:0000313" key="2">
    <source>
        <dbReference type="Proteomes" id="UP000095485"/>
    </source>
</evidence>
<dbReference type="Proteomes" id="UP000095485">
    <property type="component" value="Unassembled WGS sequence"/>
</dbReference>